<keyword evidence="3" id="KW-1185">Reference proteome</keyword>
<protein>
    <submittedName>
        <fullName evidence="2">Uncharacterized protein</fullName>
    </submittedName>
</protein>
<dbReference type="Proteomes" id="UP000293852">
    <property type="component" value="Unassembled WGS sequence"/>
</dbReference>
<accession>A0A4Q7M6N9</accession>
<name>A0A4Q7M6N9_9MICO</name>
<dbReference type="AlphaFoldDB" id="A0A4Q7M6N9"/>
<dbReference type="EMBL" id="SGWX01000001">
    <property type="protein sequence ID" value="RZS62278.1"/>
    <property type="molecule type" value="Genomic_DNA"/>
</dbReference>
<gene>
    <name evidence="2" type="ORF">EV386_2606</name>
</gene>
<evidence type="ECO:0000313" key="2">
    <source>
        <dbReference type="EMBL" id="RZS62278.1"/>
    </source>
</evidence>
<evidence type="ECO:0000313" key="3">
    <source>
        <dbReference type="Proteomes" id="UP000293852"/>
    </source>
</evidence>
<organism evidence="2 3">
    <name type="scientific">Xylanimonas ulmi</name>
    <dbReference type="NCBI Taxonomy" id="228973"/>
    <lineage>
        <taxon>Bacteria</taxon>
        <taxon>Bacillati</taxon>
        <taxon>Actinomycetota</taxon>
        <taxon>Actinomycetes</taxon>
        <taxon>Micrococcales</taxon>
        <taxon>Promicromonosporaceae</taxon>
        <taxon>Xylanimonas</taxon>
    </lineage>
</organism>
<feature type="region of interest" description="Disordered" evidence="1">
    <location>
        <begin position="73"/>
        <end position="121"/>
    </location>
</feature>
<evidence type="ECO:0000256" key="1">
    <source>
        <dbReference type="SAM" id="MobiDB-lite"/>
    </source>
</evidence>
<feature type="compositionally biased region" description="Low complexity" evidence="1">
    <location>
        <begin position="75"/>
        <end position="112"/>
    </location>
</feature>
<reference evidence="2 3" key="1">
    <citation type="submission" date="2019-02" db="EMBL/GenBank/DDBJ databases">
        <title>Sequencing the genomes of 1000 actinobacteria strains.</title>
        <authorList>
            <person name="Klenk H.-P."/>
        </authorList>
    </citation>
    <scope>NUCLEOTIDE SEQUENCE [LARGE SCALE GENOMIC DNA]</scope>
    <source>
        <strain evidence="2 3">DSM 16932</strain>
    </source>
</reference>
<sequence>MTWGDAMRAWAPVAAEALEAAAAANTRLTQDDLVRTVQERSGVVTGQPHGTWLPRLLAKVDTTAGEQLSRFCLGASGSSGTRAAGTSSTRSPRARATSPRPAATRATSTRTSRSTREEPTPVFCPSCFTQLPATGVCDCQ</sequence>
<proteinExistence type="predicted"/>
<comment type="caution">
    <text evidence="2">The sequence shown here is derived from an EMBL/GenBank/DDBJ whole genome shotgun (WGS) entry which is preliminary data.</text>
</comment>